<evidence type="ECO:0000256" key="3">
    <source>
        <dbReference type="PROSITE-ProRule" id="PRU00169"/>
    </source>
</evidence>
<dbReference type="SMART" id="SM00448">
    <property type="entry name" value="REC"/>
    <property type="match status" value="1"/>
</dbReference>
<dbReference type="RefSeq" id="WP_265047523.1">
    <property type="nucleotide sequence ID" value="NZ_CP100390.1"/>
</dbReference>
<name>A0ABY6N1P5_9ALTE</name>
<evidence type="ECO:0000259" key="4">
    <source>
        <dbReference type="PROSITE" id="PS50043"/>
    </source>
</evidence>
<keyword evidence="2" id="KW-0238">DNA-binding</keyword>
<dbReference type="InterPro" id="IPR011006">
    <property type="entry name" value="CheY-like_superfamily"/>
</dbReference>
<dbReference type="EMBL" id="CP100390">
    <property type="protein sequence ID" value="UZE96038.1"/>
    <property type="molecule type" value="Genomic_DNA"/>
</dbReference>
<dbReference type="PRINTS" id="PR00038">
    <property type="entry name" value="HTHLUXR"/>
</dbReference>
<sequence length="218" mass="23936">MNTNNTMLQTASVRFLIVEDHPLFLEGLTLALQKMPSHIYLQSVGSAQAAKAALTQSADYDLILLDLHLPDGQGLTLLRYLQLKRIFIPVAIISASEDQSDVRAAISAGASGFISKANNSAAIVSAIERVLAGEECLPDFYHPPQQNQPTLATQCTLTPRQLEVLELLAEGLPNKRICQRLELTEHTVKTHLKTLFQLLEVHNRTECVQKAAKLGFLG</sequence>
<keyword evidence="1 3" id="KW-0597">Phosphoprotein</keyword>
<dbReference type="InterPro" id="IPR058245">
    <property type="entry name" value="NreC/VraR/RcsB-like_REC"/>
</dbReference>
<dbReference type="InterPro" id="IPR016032">
    <property type="entry name" value="Sig_transdc_resp-reg_C-effctor"/>
</dbReference>
<evidence type="ECO:0000313" key="6">
    <source>
        <dbReference type="EMBL" id="UZE96038.1"/>
    </source>
</evidence>
<reference evidence="6" key="1">
    <citation type="submission" date="2022-06" db="EMBL/GenBank/DDBJ databases">
        <title>Alkalimarinus sp. nov., isolated from gut of a Alitta virens.</title>
        <authorList>
            <person name="Yang A.I."/>
            <person name="Shin N.-R."/>
        </authorList>
    </citation>
    <scope>NUCLEOTIDE SEQUENCE</scope>
    <source>
        <strain evidence="6">A2M4</strain>
    </source>
</reference>
<dbReference type="SMART" id="SM00421">
    <property type="entry name" value="HTH_LUXR"/>
    <property type="match status" value="1"/>
</dbReference>
<dbReference type="PROSITE" id="PS50110">
    <property type="entry name" value="RESPONSE_REGULATORY"/>
    <property type="match status" value="1"/>
</dbReference>
<evidence type="ECO:0000256" key="2">
    <source>
        <dbReference type="ARBA" id="ARBA00023125"/>
    </source>
</evidence>
<organism evidence="6 7">
    <name type="scientific">Alkalimarinus alittae</name>
    <dbReference type="NCBI Taxonomy" id="2961619"/>
    <lineage>
        <taxon>Bacteria</taxon>
        <taxon>Pseudomonadati</taxon>
        <taxon>Pseudomonadota</taxon>
        <taxon>Gammaproteobacteria</taxon>
        <taxon>Alteromonadales</taxon>
        <taxon>Alteromonadaceae</taxon>
        <taxon>Alkalimarinus</taxon>
    </lineage>
</organism>
<dbReference type="InterPro" id="IPR036388">
    <property type="entry name" value="WH-like_DNA-bd_sf"/>
</dbReference>
<dbReference type="PROSITE" id="PS50043">
    <property type="entry name" value="HTH_LUXR_2"/>
    <property type="match status" value="1"/>
</dbReference>
<dbReference type="SUPFAM" id="SSF46894">
    <property type="entry name" value="C-terminal effector domain of the bipartite response regulators"/>
    <property type="match status" value="1"/>
</dbReference>
<dbReference type="InterPro" id="IPR051015">
    <property type="entry name" value="EvgA-like"/>
</dbReference>
<protein>
    <submittedName>
        <fullName evidence="6">Response regulator transcription factor</fullName>
    </submittedName>
</protein>
<dbReference type="Gene3D" id="3.40.50.2300">
    <property type="match status" value="1"/>
</dbReference>
<feature type="modified residue" description="4-aspartylphosphate" evidence="3">
    <location>
        <position position="66"/>
    </location>
</feature>
<dbReference type="Gene3D" id="1.10.10.10">
    <property type="entry name" value="Winged helix-like DNA-binding domain superfamily/Winged helix DNA-binding domain"/>
    <property type="match status" value="1"/>
</dbReference>
<feature type="domain" description="HTH luxR-type" evidence="4">
    <location>
        <begin position="150"/>
        <end position="215"/>
    </location>
</feature>
<dbReference type="InterPro" id="IPR000792">
    <property type="entry name" value="Tscrpt_reg_LuxR_C"/>
</dbReference>
<dbReference type="Pfam" id="PF00072">
    <property type="entry name" value="Response_reg"/>
    <property type="match status" value="1"/>
</dbReference>
<proteinExistence type="predicted"/>
<dbReference type="Proteomes" id="UP001163739">
    <property type="component" value="Chromosome"/>
</dbReference>
<evidence type="ECO:0000259" key="5">
    <source>
        <dbReference type="PROSITE" id="PS50110"/>
    </source>
</evidence>
<dbReference type="InterPro" id="IPR001789">
    <property type="entry name" value="Sig_transdc_resp-reg_receiver"/>
</dbReference>
<dbReference type="CDD" id="cd06170">
    <property type="entry name" value="LuxR_C_like"/>
    <property type="match status" value="1"/>
</dbReference>
<evidence type="ECO:0000256" key="1">
    <source>
        <dbReference type="ARBA" id="ARBA00022553"/>
    </source>
</evidence>
<accession>A0ABY6N1P5</accession>
<dbReference type="Pfam" id="PF00196">
    <property type="entry name" value="GerE"/>
    <property type="match status" value="1"/>
</dbReference>
<dbReference type="SUPFAM" id="SSF52172">
    <property type="entry name" value="CheY-like"/>
    <property type="match status" value="1"/>
</dbReference>
<dbReference type="PANTHER" id="PTHR45566:SF1">
    <property type="entry name" value="HTH-TYPE TRANSCRIPTIONAL REGULATOR YHJB-RELATED"/>
    <property type="match status" value="1"/>
</dbReference>
<dbReference type="CDD" id="cd17535">
    <property type="entry name" value="REC_NarL-like"/>
    <property type="match status" value="1"/>
</dbReference>
<gene>
    <name evidence="6" type="ORF">NKI27_18635</name>
</gene>
<dbReference type="PANTHER" id="PTHR45566">
    <property type="entry name" value="HTH-TYPE TRANSCRIPTIONAL REGULATOR YHJB-RELATED"/>
    <property type="match status" value="1"/>
</dbReference>
<evidence type="ECO:0000313" key="7">
    <source>
        <dbReference type="Proteomes" id="UP001163739"/>
    </source>
</evidence>
<keyword evidence="7" id="KW-1185">Reference proteome</keyword>
<feature type="domain" description="Response regulatory" evidence="5">
    <location>
        <begin position="14"/>
        <end position="131"/>
    </location>
</feature>